<dbReference type="AlphaFoldDB" id="A0A4R3KID1"/>
<dbReference type="RefSeq" id="WP_132768043.1">
    <property type="nucleotide sequence ID" value="NZ_SMAB01000006.1"/>
</dbReference>
<keyword evidence="2" id="KW-1185">Reference proteome</keyword>
<dbReference type="Pfam" id="PF07315">
    <property type="entry name" value="DUF1462"/>
    <property type="match status" value="1"/>
</dbReference>
<gene>
    <name evidence="1" type="ORF">EDD72_10645</name>
</gene>
<dbReference type="Gene3D" id="3.40.30.30">
    <property type="entry name" value="Hypothetical protein sa0798"/>
    <property type="match status" value="1"/>
</dbReference>
<evidence type="ECO:0000313" key="1">
    <source>
        <dbReference type="EMBL" id="TCS83119.1"/>
    </source>
</evidence>
<protein>
    <submittedName>
        <fullName evidence="1">Disulfide oxidoreductase YuzD</fullName>
    </submittedName>
</protein>
<accession>A0A4R3KID1</accession>
<dbReference type="InterPro" id="IPR036249">
    <property type="entry name" value="Thioredoxin-like_sf"/>
</dbReference>
<dbReference type="InterPro" id="IPR038218">
    <property type="entry name" value="YuzD-like_sp"/>
</dbReference>
<dbReference type="InterPro" id="IPR009190">
    <property type="entry name" value="DUF1462"/>
</dbReference>
<dbReference type="Proteomes" id="UP000295788">
    <property type="component" value="Unassembled WGS sequence"/>
</dbReference>
<evidence type="ECO:0000313" key="2">
    <source>
        <dbReference type="Proteomes" id="UP000295788"/>
    </source>
</evidence>
<sequence>MRKTEDGKLEVLVYGTGIICASCIKAPSSEETASWLQSLFDRKYGEQIKVTYIDFQKPNNEEEKAFARRIMLEDLWYPVVVIEDEIVTEGNPNLKKIFKKLDQLGIQPKDEKMQ</sequence>
<organism evidence="1 2">
    <name type="scientific">Tepidibacillus fermentans</name>
    <dbReference type="NCBI Taxonomy" id="1281767"/>
    <lineage>
        <taxon>Bacteria</taxon>
        <taxon>Bacillati</taxon>
        <taxon>Bacillota</taxon>
        <taxon>Bacilli</taxon>
        <taxon>Bacillales</taxon>
        <taxon>Bacillaceae</taxon>
        <taxon>Tepidibacillus</taxon>
    </lineage>
</organism>
<comment type="caution">
    <text evidence="1">The sequence shown here is derived from an EMBL/GenBank/DDBJ whole genome shotgun (WGS) entry which is preliminary data.</text>
</comment>
<reference evidence="1 2" key="1">
    <citation type="submission" date="2019-03" db="EMBL/GenBank/DDBJ databases">
        <title>Genomic Encyclopedia of Type Strains, Phase IV (KMG-IV): sequencing the most valuable type-strain genomes for metagenomic binning, comparative biology and taxonomic classification.</title>
        <authorList>
            <person name="Goeker M."/>
        </authorList>
    </citation>
    <scope>NUCLEOTIDE SEQUENCE [LARGE SCALE GENOMIC DNA]</scope>
    <source>
        <strain evidence="1 2">DSM 23802</strain>
    </source>
</reference>
<name>A0A4R3KID1_9BACI</name>
<dbReference type="EMBL" id="SMAB01000006">
    <property type="protein sequence ID" value="TCS83119.1"/>
    <property type="molecule type" value="Genomic_DNA"/>
</dbReference>
<proteinExistence type="predicted"/>
<dbReference type="OrthoDB" id="2389679at2"/>
<dbReference type="SUPFAM" id="SSF52833">
    <property type="entry name" value="Thioredoxin-like"/>
    <property type="match status" value="1"/>
</dbReference>